<keyword evidence="10" id="KW-1185">Reference proteome</keyword>
<evidence type="ECO:0000256" key="6">
    <source>
        <dbReference type="ARBA" id="ARBA00023136"/>
    </source>
</evidence>
<dbReference type="Pfam" id="PF01757">
    <property type="entry name" value="Acyl_transf_3"/>
    <property type="match status" value="1"/>
</dbReference>
<feature type="domain" description="Acyltransferase 3" evidence="8">
    <location>
        <begin position="15"/>
        <end position="337"/>
    </location>
</feature>
<evidence type="ECO:0000256" key="4">
    <source>
        <dbReference type="ARBA" id="ARBA00022692"/>
    </source>
</evidence>
<dbReference type="PANTHER" id="PTHR40074:SF2">
    <property type="entry name" value="O-ACETYLTRANSFERASE WECH"/>
    <property type="match status" value="1"/>
</dbReference>
<dbReference type="Proteomes" id="UP000716906">
    <property type="component" value="Unassembled WGS sequence"/>
</dbReference>
<gene>
    <name evidence="9" type="ORF">H7U36_00255</name>
</gene>
<keyword evidence="3" id="KW-1003">Cell membrane</keyword>
<sequence length="346" mass="39665">MVKVENDEQKKIKRNNSIDMIKLVCACLVVSIHIKPLFDLSESAGIFLTEILSRIAVPFFFAVSGYFFASKWKGEKRYLGKAVCGLMRYYAVFSVFYILWDALKGSYADFSAAELAKLLIQRILFYGAYYHLWYFPSAIASLCVLYICEKRKIWKYVAAVSLLFFAGGALTYTWNVAAVSLLPVLETLEENFYFDYLRRFLCDAIPFTMMGAVIWHTQIQWQTVKRSRSLLCCPWWLVVNTAETGLALFIGADRGTTLSFSLMPLVCTILMLALQRPACKWERVGSFCRETSIVVYGMHPLLLEIIWKLMPAAWNVGETAVFSLVLTVCLVLSFCLWHVEQRRCEN</sequence>
<dbReference type="InterPro" id="IPR002656">
    <property type="entry name" value="Acyl_transf_3_dom"/>
</dbReference>
<dbReference type="EMBL" id="JACLYY010000001">
    <property type="protein sequence ID" value="MBM6736541.1"/>
    <property type="molecule type" value="Genomic_DNA"/>
</dbReference>
<protein>
    <submittedName>
        <fullName evidence="9">Acyltransferase family protein</fullName>
    </submittedName>
</protein>
<evidence type="ECO:0000256" key="2">
    <source>
        <dbReference type="ARBA" id="ARBA00007400"/>
    </source>
</evidence>
<keyword evidence="9" id="KW-0808">Transferase</keyword>
<comment type="subcellular location">
    <subcellularLocation>
        <location evidence="1">Cell membrane</location>
        <topology evidence="1">Multi-pass membrane protein</topology>
    </subcellularLocation>
</comment>
<feature type="transmembrane region" description="Helical" evidence="7">
    <location>
        <begin position="78"/>
        <end position="100"/>
    </location>
</feature>
<keyword evidence="9" id="KW-0012">Acyltransferase</keyword>
<reference evidence="9 10" key="1">
    <citation type="journal article" date="2021" name="Sci. Rep.">
        <title>The distribution of antibiotic resistance genes in chicken gut microbiota commensals.</title>
        <authorList>
            <person name="Juricova H."/>
            <person name="Matiasovicova J."/>
            <person name="Kubasova T."/>
            <person name="Cejkova D."/>
            <person name="Rychlik I."/>
        </authorList>
    </citation>
    <scope>NUCLEOTIDE SEQUENCE [LARGE SCALE GENOMIC DNA]</scope>
    <source>
        <strain evidence="9 10">An773</strain>
    </source>
</reference>
<feature type="transmembrane region" description="Helical" evidence="7">
    <location>
        <begin position="128"/>
        <end position="148"/>
    </location>
</feature>
<evidence type="ECO:0000313" key="9">
    <source>
        <dbReference type="EMBL" id="MBM6736541.1"/>
    </source>
</evidence>
<evidence type="ECO:0000256" key="1">
    <source>
        <dbReference type="ARBA" id="ARBA00004651"/>
    </source>
</evidence>
<keyword evidence="6 7" id="KW-0472">Membrane</keyword>
<dbReference type="GO" id="GO:0016746">
    <property type="term" value="F:acyltransferase activity"/>
    <property type="evidence" value="ECO:0007669"/>
    <property type="project" value="UniProtKB-KW"/>
</dbReference>
<organism evidence="9 10">
    <name type="scientific">Faecalicatena fissicatena</name>
    <dbReference type="NCBI Taxonomy" id="290055"/>
    <lineage>
        <taxon>Bacteria</taxon>
        <taxon>Bacillati</taxon>
        <taxon>Bacillota</taxon>
        <taxon>Clostridia</taxon>
        <taxon>Lachnospirales</taxon>
        <taxon>Lachnospiraceae</taxon>
        <taxon>Faecalicatena</taxon>
    </lineage>
</organism>
<comment type="similarity">
    <text evidence="2">Belongs to the acyltransferase 3 family.</text>
</comment>
<feature type="transmembrane region" description="Helical" evidence="7">
    <location>
        <begin position="320"/>
        <end position="339"/>
    </location>
</feature>
<evidence type="ECO:0000313" key="10">
    <source>
        <dbReference type="Proteomes" id="UP000716906"/>
    </source>
</evidence>
<keyword evidence="4 7" id="KW-0812">Transmembrane</keyword>
<accession>A0ABS2E4I9</accession>
<feature type="transmembrane region" description="Helical" evidence="7">
    <location>
        <begin position="44"/>
        <end position="69"/>
    </location>
</feature>
<feature type="transmembrane region" description="Helical" evidence="7">
    <location>
        <begin position="294"/>
        <end position="314"/>
    </location>
</feature>
<evidence type="ECO:0000256" key="3">
    <source>
        <dbReference type="ARBA" id="ARBA00022475"/>
    </source>
</evidence>
<evidence type="ECO:0000256" key="7">
    <source>
        <dbReference type="SAM" id="Phobius"/>
    </source>
</evidence>
<feature type="transmembrane region" description="Helical" evidence="7">
    <location>
        <begin position="160"/>
        <end position="184"/>
    </location>
</feature>
<dbReference type="RefSeq" id="WP_081957953.1">
    <property type="nucleotide sequence ID" value="NZ_JACLYY010000001.1"/>
</dbReference>
<evidence type="ECO:0000259" key="8">
    <source>
        <dbReference type="Pfam" id="PF01757"/>
    </source>
</evidence>
<evidence type="ECO:0000256" key="5">
    <source>
        <dbReference type="ARBA" id="ARBA00022989"/>
    </source>
</evidence>
<comment type="caution">
    <text evidence="9">The sequence shown here is derived from an EMBL/GenBank/DDBJ whole genome shotgun (WGS) entry which is preliminary data.</text>
</comment>
<proteinExistence type="inferred from homology"/>
<feature type="transmembrane region" description="Helical" evidence="7">
    <location>
        <begin position="229"/>
        <end position="250"/>
    </location>
</feature>
<dbReference type="PANTHER" id="PTHR40074">
    <property type="entry name" value="O-ACETYLTRANSFERASE WECH"/>
    <property type="match status" value="1"/>
</dbReference>
<feature type="transmembrane region" description="Helical" evidence="7">
    <location>
        <begin position="256"/>
        <end position="274"/>
    </location>
</feature>
<keyword evidence="5 7" id="KW-1133">Transmembrane helix</keyword>
<name>A0ABS2E4I9_9FIRM</name>
<feature type="transmembrane region" description="Helical" evidence="7">
    <location>
        <begin position="196"/>
        <end position="217"/>
    </location>
</feature>
<feature type="transmembrane region" description="Helical" evidence="7">
    <location>
        <begin position="20"/>
        <end position="38"/>
    </location>
</feature>